<accession>A0A8H6MBR3</accession>
<organism evidence="1 2">
    <name type="scientific">Ephemerocybe angulata</name>
    <dbReference type="NCBI Taxonomy" id="980116"/>
    <lineage>
        <taxon>Eukaryota</taxon>
        <taxon>Fungi</taxon>
        <taxon>Dikarya</taxon>
        <taxon>Basidiomycota</taxon>
        <taxon>Agaricomycotina</taxon>
        <taxon>Agaricomycetes</taxon>
        <taxon>Agaricomycetidae</taxon>
        <taxon>Agaricales</taxon>
        <taxon>Agaricineae</taxon>
        <taxon>Psathyrellaceae</taxon>
        <taxon>Ephemerocybe</taxon>
    </lineage>
</organism>
<sequence>MAVAQAGFNGGVPTEWLASLTPVDRVSITIEIFQVAQASYEHARNEYNAAARLFYSHGSAEWTTYAAVCGSRVGAVFNIQNDPKAVNFHRLVKSDRQIRKCQIDRRVALYAIRSLLVEVEVDGFSRLATPLWVVLRDNAFNMATLEVLRGLPVETIVTKSINAYTNLLGLCVLYKRHMVAKKALYEQRKDDTRWLIPLIASGIEAGVLDLGHDESDEVGLWKGYDIARKEFQTATAAWEDARDTLFELRLVLECFAKTDFVVKLLEKIDKASNPLYIIG</sequence>
<comment type="caution">
    <text evidence="1">The sequence shown here is derived from an EMBL/GenBank/DDBJ whole genome shotgun (WGS) entry which is preliminary data.</text>
</comment>
<gene>
    <name evidence="1" type="ORF">DFP72DRAFT_1060531</name>
</gene>
<dbReference type="Proteomes" id="UP000521943">
    <property type="component" value="Unassembled WGS sequence"/>
</dbReference>
<reference evidence="1 2" key="1">
    <citation type="submission" date="2020-07" db="EMBL/GenBank/DDBJ databases">
        <title>Comparative genomics of pyrophilous fungi reveals a link between fire events and developmental genes.</title>
        <authorList>
            <consortium name="DOE Joint Genome Institute"/>
            <person name="Steindorff A.S."/>
            <person name="Carver A."/>
            <person name="Calhoun S."/>
            <person name="Stillman K."/>
            <person name="Liu H."/>
            <person name="Lipzen A."/>
            <person name="Pangilinan J."/>
            <person name="Labutti K."/>
            <person name="Bruns T.D."/>
            <person name="Grigoriev I.V."/>
        </authorList>
    </citation>
    <scope>NUCLEOTIDE SEQUENCE [LARGE SCALE GENOMIC DNA]</scope>
    <source>
        <strain evidence="1 2">CBS 144469</strain>
    </source>
</reference>
<dbReference type="AlphaFoldDB" id="A0A8H6MBR3"/>
<name>A0A8H6MBR3_9AGAR</name>
<dbReference type="EMBL" id="JACGCI010000006">
    <property type="protein sequence ID" value="KAF6763368.1"/>
    <property type="molecule type" value="Genomic_DNA"/>
</dbReference>
<keyword evidence="2" id="KW-1185">Reference proteome</keyword>
<evidence type="ECO:0000313" key="2">
    <source>
        <dbReference type="Proteomes" id="UP000521943"/>
    </source>
</evidence>
<protein>
    <submittedName>
        <fullName evidence="1">Uncharacterized protein</fullName>
    </submittedName>
</protein>
<evidence type="ECO:0000313" key="1">
    <source>
        <dbReference type="EMBL" id="KAF6763368.1"/>
    </source>
</evidence>
<proteinExistence type="predicted"/>